<protein>
    <submittedName>
        <fullName evidence="1">Uncharacterized protein</fullName>
    </submittedName>
</protein>
<evidence type="ECO:0000313" key="1">
    <source>
        <dbReference type="EMBL" id="GBP77865.1"/>
    </source>
</evidence>
<dbReference type="EMBL" id="BGZK01001350">
    <property type="protein sequence ID" value="GBP77865.1"/>
    <property type="molecule type" value="Genomic_DNA"/>
</dbReference>
<dbReference type="Proteomes" id="UP000299102">
    <property type="component" value="Unassembled WGS sequence"/>
</dbReference>
<accession>A0A4C1YU88</accession>
<reference evidence="1 2" key="1">
    <citation type="journal article" date="2019" name="Commun. Biol.">
        <title>The bagworm genome reveals a unique fibroin gene that provides high tensile strength.</title>
        <authorList>
            <person name="Kono N."/>
            <person name="Nakamura H."/>
            <person name="Ohtoshi R."/>
            <person name="Tomita M."/>
            <person name="Numata K."/>
            <person name="Arakawa K."/>
        </authorList>
    </citation>
    <scope>NUCLEOTIDE SEQUENCE [LARGE SCALE GENOMIC DNA]</scope>
</reference>
<proteinExistence type="predicted"/>
<organism evidence="1 2">
    <name type="scientific">Eumeta variegata</name>
    <name type="common">Bagworm moth</name>
    <name type="synonym">Eumeta japonica</name>
    <dbReference type="NCBI Taxonomy" id="151549"/>
    <lineage>
        <taxon>Eukaryota</taxon>
        <taxon>Metazoa</taxon>
        <taxon>Ecdysozoa</taxon>
        <taxon>Arthropoda</taxon>
        <taxon>Hexapoda</taxon>
        <taxon>Insecta</taxon>
        <taxon>Pterygota</taxon>
        <taxon>Neoptera</taxon>
        <taxon>Endopterygota</taxon>
        <taxon>Lepidoptera</taxon>
        <taxon>Glossata</taxon>
        <taxon>Ditrysia</taxon>
        <taxon>Tineoidea</taxon>
        <taxon>Psychidae</taxon>
        <taxon>Oiketicinae</taxon>
        <taxon>Eumeta</taxon>
    </lineage>
</organism>
<sequence>MLPQPVACMEISDRVSKAKKTYQVQHCFVRWLSDFGYLHYPTLGIRRHWFCIMFVWDHHEYLNEEIVNVDTTQKVDLAFFVVTPHLHEALDIYDNQSGL</sequence>
<dbReference type="AlphaFoldDB" id="A0A4C1YU88"/>
<keyword evidence="2" id="KW-1185">Reference proteome</keyword>
<gene>
    <name evidence="1" type="ORF">EVAR_64449_1</name>
</gene>
<evidence type="ECO:0000313" key="2">
    <source>
        <dbReference type="Proteomes" id="UP000299102"/>
    </source>
</evidence>
<comment type="caution">
    <text evidence="1">The sequence shown here is derived from an EMBL/GenBank/DDBJ whole genome shotgun (WGS) entry which is preliminary data.</text>
</comment>
<name>A0A4C1YU88_EUMVA</name>